<keyword evidence="1" id="KW-1133">Transmembrane helix</keyword>
<proteinExistence type="predicted"/>
<feature type="transmembrane region" description="Helical" evidence="1">
    <location>
        <begin position="175"/>
        <end position="195"/>
    </location>
</feature>
<feature type="transmembrane region" description="Helical" evidence="1">
    <location>
        <begin position="148"/>
        <end position="169"/>
    </location>
</feature>
<dbReference type="Proteomes" id="UP001458946">
    <property type="component" value="Unassembled WGS sequence"/>
</dbReference>
<accession>A0ABP9V7Z0</accession>
<keyword evidence="3" id="KW-1185">Reference proteome</keyword>
<keyword evidence="1" id="KW-0812">Transmembrane</keyword>
<dbReference type="RefSeq" id="WP_353541356.1">
    <property type="nucleotide sequence ID" value="NZ_BAABRN010000009.1"/>
</dbReference>
<feature type="transmembrane region" description="Helical" evidence="1">
    <location>
        <begin position="116"/>
        <end position="136"/>
    </location>
</feature>
<dbReference type="EMBL" id="BAABRN010000009">
    <property type="protein sequence ID" value="GAA5501384.1"/>
    <property type="molecule type" value="Genomic_DNA"/>
</dbReference>
<evidence type="ECO:0008006" key="4">
    <source>
        <dbReference type="Google" id="ProtNLM"/>
    </source>
</evidence>
<comment type="caution">
    <text evidence="2">The sequence shown here is derived from an EMBL/GenBank/DDBJ whole genome shotgun (WGS) entry which is preliminary data.</text>
</comment>
<feature type="transmembrane region" description="Helical" evidence="1">
    <location>
        <begin position="40"/>
        <end position="64"/>
    </location>
</feature>
<name>A0ABP9V7Z0_9DEIO</name>
<evidence type="ECO:0000313" key="3">
    <source>
        <dbReference type="Proteomes" id="UP001458946"/>
    </source>
</evidence>
<sequence length="209" mass="22464">MQRKKSPRLLYGLLALYAALFVACFVGLGPQTLAWSLNRALGLVAYLVLALSVTFGALLGSRYATPWLNRALQGGWHSLLSVSALGLGSLHGLLLTVDAQYPQPLWALLVPGASGVLPFAVGLGTLGLYGLLLVWASTHWRKHLPAKLWKPLHLSAYPAFGLLTAHGILAGSDHLPWLYAAALGGVVYTFGLRFIEERQRFGAKQPVAS</sequence>
<keyword evidence="1" id="KW-0472">Membrane</keyword>
<feature type="transmembrane region" description="Helical" evidence="1">
    <location>
        <begin position="76"/>
        <end position="96"/>
    </location>
</feature>
<evidence type="ECO:0000313" key="2">
    <source>
        <dbReference type="EMBL" id="GAA5501384.1"/>
    </source>
</evidence>
<gene>
    <name evidence="2" type="ORF">Dxin01_01116</name>
</gene>
<organism evidence="2 3">
    <name type="scientific">Deinococcus xinjiangensis</name>
    <dbReference type="NCBI Taxonomy" id="457454"/>
    <lineage>
        <taxon>Bacteria</taxon>
        <taxon>Thermotogati</taxon>
        <taxon>Deinococcota</taxon>
        <taxon>Deinococci</taxon>
        <taxon>Deinococcales</taxon>
        <taxon>Deinococcaceae</taxon>
        <taxon>Deinococcus</taxon>
    </lineage>
</organism>
<dbReference type="PROSITE" id="PS51257">
    <property type="entry name" value="PROKAR_LIPOPROTEIN"/>
    <property type="match status" value="1"/>
</dbReference>
<evidence type="ECO:0000256" key="1">
    <source>
        <dbReference type="SAM" id="Phobius"/>
    </source>
</evidence>
<feature type="transmembrane region" description="Helical" evidence="1">
    <location>
        <begin position="9"/>
        <end position="28"/>
    </location>
</feature>
<reference evidence="2 3" key="1">
    <citation type="submission" date="2024-02" db="EMBL/GenBank/DDBJ databases">
        <title>Deinococcus xinjiangensis NBRC 107630.</title>
        <authorList>
            <person name="Ichikawa N."/>
            <person name="Katano-Makiyama Y."/>
            <person name="Hidaka K."/>
        </authorList>
    </citation>
    <scope>NUCLEOTIDE SEQUENCE [LARGE SCALE GENOMIC DNA]</scope>
    <source>
        <strain evidence="2 3">NBRC 107630</strain>
    </source>
</reference>
<protein>
    <recommendedName>
        <fullName evidence="4">Ferric oxidoreductase domain-containing protein</fullName>
    </recommendedName>
</protein>